<dbReference type="InterPro" id="IPR036263">
    <property type="entry name" value="Chorismate_II_sf"/>
</dbReference>
<comment type="caution">
    <text evidence="3">The sequence shown here is derived from an EMBL/GenBank/DDBJ whole genome shotgun (WGS) entry which is preliminary data.</text>
</comment>
<accession>A0A511QXZ7</accession>
<keyword evidence="1" id="KW-0413">Isomerase</keyword>
<dbReference type="PANTHER" id="PTHR38041">
    <property type="entry name" value="CHORISMATE MUTASE"/>
    <property type="match status" value="1"/>
</dbReference>
<organism evidence="3 4">
    <name type="scientific">Meiothermus hypogaeus NBRC 106114</name>
    <dbReference type="NCBI Taxonomy" id="1227553"/>
    <lineage>
        <taxon>Bacteria</taxon>
        <taxon>Thermotogati</taxon>
        <taxon>Deinococcota</taxon>
        <taxon>Deinococci</taxon>
        <taxon>Thermales</taxon>
        <taxon>Thermaceae</taxon>
        <taxon>Meiothermus</taxon>
    </lineage>
</organism>
<dbReference type="SMART" id="SM00830">
    <property type="entry name" value="CM_2"/>
    <property type="match status" value="1"/>
</dbReference>
<dbReference type="InterPro" id="IPR051331">
    <property type="entry name" value="Chorismate_mutase-related"/>
</dbReference>
<reference evidence="3 4" key="1">
    <citation type="submission" date="2019-07" db="EMBL/GenBank/DDBJ databases">
        <title>Whole genome shotgun sequence of Meiothermus hypogaeus NBRC 106114.</title>
        <authorList>
            <person name="Hosoyama A."/>
            <person name="Uohara A."/>
            <person name="Ohji S."/>
            <person name="Ichikawa N."/>
        </authorList>
    </citation>
    <scope>NUCLEOTIDE SEQUENCE [LARGE SCALE GENOMIC DNA]</scope>
    <source>
        <strain evidence="3 4">NBRC 106114</strain>
    </source>
</reference>
<dbReference type="RefSeq" id="WP_240637113.1">
    <property type="nucleotide sequence ID" value="NZ_BJXL01000007.1"/>
</dbReference>
<dbReference type="GO" id="GO:0009697">
    <property type="term" value="P:salicylic acid biosynthetic process"/>
    <property type="evidence" value="ECO:0007669"/>
    <property type="project" value="TreeGrafter"/>
</dbReference>
<dbReference type="PROSITE" id="PS51168">
    <property type="entry name" value="CHORISMATE_MUT_2"/>
    <property type="match status" value="1"/>
</dbReference>
<sequence length="87" mass="10074">MNLEDIRLQVDAIDARIVGLLAQRARLVRDAVRYGAEQIEARERQEQIIQHVRYMAEHQGLPPHMAERIFRSILAEMVALEKREAGL</sequence>
<dbReference type="EMBL" id="BJXL01000007">
    <property type="protein sequence ID" value="GEM82263.1"/>
    <property type="molecule type" value="Genomic_DNA"/>
</dbReference>
<evidence type="ECO:0000259" key="2">
    <source>
        <dbReference type="PROSITE" id="PS51168"/>
    </source>
</evidence>
<dbReference type="Proteomes" id="UP000321197">
    <property type="component" value="Unassembled WGS sequence"/>
</dbReference>
<proteinExistence type="predicted"/>
<dbReference type="AlphaFoldDB" id="A0A511QXZ7"/>
<dbReference type="SUPFAM" id="SSF48600">
    <property type="entry name" value="Chorismate mutase II"/>
    <property type="match status" value="1"/>
</dbReference>
<name>A0A511QXZ7_9DEIN</name>
<dbReference type="GO" id="GO:0046417">
    <property type="term" value="P:chorismate metabolic process"/>
    <property type="evidence" value="ECO:0007669"/>
    <property type="project" value="InterPro"/>
</dbReference>
<feature type="domain" description="Chorismate mutase" evidence="2">
    <location>
        <begin position="1"/>
        <end position="85"/>
    </location>
</feature>
<dbReference type="InterPro" id="IPR002701">
    <property type="entry name" value="CM_II_prokaryot"/>
</dbReference>
<dbReference type="InterPro" id="IPR036979">
    <property type="entry name" value="CM_dom_sf"/>
</dbReference>
<dbReference type="Gene3D" id="1.20.59.10">
    <property type="entry name" value="Chorismate mutase"/>
    <property type="match status" value="1"/>
</dbReference>
<gene>
    <name evidence="3" type="ORF">MHY01S_04290</name>
</gene>
<evidence type="ECO:0000313" key="4">
    <source>
        <dbReference type="Proteomes" id="UP000321197"/>
    </source>
</evidence>
<protein>
    <submittedName>
        <fullName evidence="3">Chorismate mutase</fullName>
    </submittedName>
</protein>
<dbReference type="GO" id="GO:0004106">
    <property type="term" value="F:chorismate mutase activity"/>
    <property type="evidence" value="ECO:0007669"/>
    <property type="project" value="InterPro"/>
</dbReference>
<dbReference type="PANTHER" id="PTHR38041:SF1">
    <property type="entry name" value="CHORISMATE MUTASE"/>
    <property type="match status" value="1"/>
</dbReference>
<dbReference type="Pfam" id="PF01817">
    <property type="entry name" value="CM_2"/>
    <property type="match status" value="1"/>
</dbReference>
<evidence type="ECO:0000313" key="3">
    <source>
        <dbReference type="EMBL" id="GEM82263.1"/>
    </source>
</evidence>
<evidence type="ECO:0000256" key="1">
    <source>
        <dbReference type="ARBA" id="ARBA00023235"/>
    </source>
</evidence>